<evidence type="ECO:0000256" key="6">
    <source>
        <dbReference type="HAMAP-Rule" id="MF_01342"/>
    </source>
</evidence>
<dbReference type="AlphaFoldDB" id="A0A523S408"/>
<keyword evidence="6 8" id="KW-0694">RNA-binding</keyword>
<dbReference type="PANTHER" id="PTHR12220">
    <property type="entry name" value="50S/60S RIBOSOMAL PROTEIN L16"/>
    <property type="match status" value="1"/>
</dbReference>
<evidence type="ECO:0000256" key="2">
    <source>
        <dbReference type="ARBA" id="ARBA00022555"/>
    </source>
</evidence>
<dbReference type="GO" id="GO:0019843">
    <property type="term" value="F:rRNA binding"/>
    <property type="evidence" value="ECO:0007669"/>
    <property type="project" value="UniProtKB-UniRule"/>
</dbReference>
<comment type="function">
    <text evidence="6 8">Binds 23S rRNA and is also seen to make contacts with the A and possibly P site tRNAs.</text>
</comment>
<keyword evidence="2 6" id="KW-0820">tRNA-binding</keyword>
<reference evidence="10 11" key="1">
    <citation type="submission" date="2019-03" db="EMBL/GenBank/DDBJ databases">
        <title>Metabolic potential of uncultured bacteria and archaea associated with petroleum seepage in deep-sea sediments.</title>
        <authorList>
            <person name="Dong X."/>
            <person name="Hubert C."/>
        </authorList>
    </citation>
    <scope>NUCLEOTIDE SEQUENCE [LARGE SCALE GENOMIC DNA]</scope>
    <source>
        <strain evidence="10">E44_bin7</strain>
    </source>
</reference>
<dbReference type="GO" id="GO:0003735">
    <property type="term" value="F:structural constituent of ribosome"/>
    <property type="evidence" value="ECO:0007669"/>
    <property type="project" value="InterPro"/>
</dbReference>
<dbReference type="Gene3D" id="3.90.1170.10">
    <property type="entry name" value="Ribosomal protein L10e/L16"/>
    <property type="match status" value="1"/>
</dbReference>
<dbReference type="InterPro" id="IPR047873">
    <property type="entry name" value="Ribosomal_uL16"/>
</dbReference>
<dbReference type="CDD" id="cd01433">
    <property type="entry name" value="Ribosomal_L16_L10e"/>
    <property type="match status" value="1"/>
</dbReference>
<dbReference type="HAMAP" id="MF_01342">
    <property type="entry name" value="Ribosomal_uL16"/>
    <property type="match status" value="1"/>
</dbReference>
<dbReference type="GO" id="GO:0000049">
    <property type="term" value="F:tRNA binding"/>
    <property type="evidence" value="ECO:0007669"/>
    <property type="project" value="UniProtKB-KW"/>
</dbReference>
<evidence type="ECO:0000256" key="8">
    <source>
        <dbReference type="RuleBase" id="RU004414"/>
    </source>
</evidence>
<evidence type="ECO:0000313" key="11">
    <source>
        <dbReference type="Proteomes" id="UP000316360"/>
    </source>
</evidence>
<accession>A0A523S408</accession>
<keyword evidence="4 6" id="KW-0687">Ribonucleoprotein</keyword>
<evidence type="ECO:0000256" key="5">
    <source>
        <dbReference type="ARBA" id="ARBA00035198"/>
    </source>
</evidence>
<sequence>MRLQPKRVKHRKVERGKLRGKASRGTKLNFGEYGLIAQEAKWLTARQIEATRITIVRSVGHEGRLWIRVFPDKVVTKKPLETRMGKGKGEPDFWVAPIKPGRILFELGGVEKRRAKAAFRLASYKLPFKTKIISSYHEDKL</sequence>
<comment type="caution">
    <text evidence="10">The sequence shown here is derived from an EMBL/GenBank/DDBJ whole genome shotgun (WGS) entry which is preliminary data.</text>
</comment>
<dbReference type="PANTHER" id="PTHR12220:SF13">
    <property type="entry name" value="LARGE RIBOSOMAL SUBUNIT PROTEIN UL16M"/>
    <property type="match status" value="1"/>
</dbReference>
<keyword evidence="6 8" id="KW-0699">rRNA-binding</keyword>
<evidence type="ECO:0000313" key="10">
    <source>
        <dbReference type="EMBL" id="TET12764.1"/>
    </source>
</evidence>
<dbReference type="FunFam" id="3.90.1170.10:FF:000001">
    <property type="entry name" value="50S ribosomal protein L16"/>
    <property type="match status" value="1"/>
</dbReference>
<dbReference type="PRINTS" id="PR00060">
    <property type="entry name" value="RIBOSOMALL16"/>
</dbReference>
<dbReference type="GO" id="GO:0006412">
    <property type="term" value="P:translation"/>
    <property type="evidence" value="ECO:0007669"/>
    <property type="project" value="UniProtKB-UniRule"/>
</dbReference>
<dbReference type="Pfam" id="PF00252">
    <property type="entry name" value="Ribosomal_L16"/>
    <property type="match status" value="1"/>
</dbReference>
<name>A0A523S408_UNCAE</name>
<feature type="region of interest" description="Disordered" evidence="9">
    <location>
        <begin position="1"/>
        <end position="21"/>
    </location>
</feature>
<dbReference type="InterPro" id="IPR016180">
    <property type="entry name" value="Ribosomal_uL16_dom"/>
</dbReference>
<dbReference type="InterPro" id="IPR020798">
    <property type="entry name" value="Ribosomal_uL16_CS"/>
</dbReference>
<gene>
    <name evidence="6 10" type="primary">rplP</name>
    <name evidence="10" type="ORF">E3J84_01030</name>
</gene>
<comment type="subunit">
    <text evidence="6 8">Part of the 50S ribosomal subunit.</text>
</comment>
<evidence type="ECO:0000256" key="4">
    <source>
        <dbReference type="ARBA" id="ARBA00023274"/>
    </source>
</evidence>
<dbReference type="InterPro" id="IPR036920">
    <property type="entry name" value="Ribosomal_uL16_sf"/>
</dbReference>
<dbReference type="NCBIfam" id="TIGR01164">
    <property type="entry name" value="rplP_bact"/>
    <property type="match status" value="1"/>
</dbReference>
<dbReference type="GO" id="GO:0022625">
    <property type="term" value="C:cytosolic large ribosomal subunit"/>
    <property type="evidence" value="ECO:0007669"/>
    <property type="project" value="TreeGrafter"/>
</dbReference>
<dbReference type="EMBL" id="SOKJ01000052">
    <property type="protein sequence ID" value="TET12764.1"/>
    <property type="molecule type" value="Genomic_DNA"/>
</dbReference>
<dbReference type="PROSITE" id="PS00701">
    <property type="entry name" value="RIBOSOMAL_L16_2"/>
    <property type="match status" value="1"/>
</dbReference>
<proteinExistence type="inferred from homology"/>
<comment type="similarity">
    <text evidence="1 6 7">Belongs to the universal ribosomal protein uL16 family.</text>
</comment>
<dbReference type="InterPro" id="IPR000114">
    <property type="entry name" value="Ribosomal_uL16_bact-type"/>
</dbReference>
<protein>
    <recommendedName>
        <fullName evidence="5 6">Large ribosomal subunit protein uL16</fullName>
    </recommendedName>
</protein>
<evidence type="ECO:0000256" key="9">
    <source>
        <dbReference type="SAM" id="MobiDB-lite"/>
    </source>
</evidence>
<evidence type="ECO:0000256" key="7">
    <source>
        <dbReference type="RuleBase" id="RU004413"/>
    </source>
</evidence>
<dbReference type="Proteomes" id="UP000316360">
    <property type="component" value="Unassembled WGS sequence"/>
</dbReference>
<dbReference type="SUPFAM" id="SSF54686">
    <property type="entry name" value="Ribosomal protein L16p/L10e"/>
    <property type="match status" value="1"/>
</dbReference>
<evidence type="ECO:0000256" key="1">
    <source>
        <dbReference type="ARBA" id="ARBA00008931"/>
    </source>
</evidence>
<organism evidence="10 11">
    <name type="scientific">Aerophobetes bacterium</name>
    <dbReference type="NCBI Taxonomy" id="2030807"/>
    <lineage>
        <taxon>Bacteria</taxon>
        <taxon>Candidatus Aerophobota</taxon>
    </lineage>
</organism>
<keyword evidence="3 6" id="KW-0689">Ribosomal protein</keyword>
<evidence type="ECO:0000256" key="3">
    <source>
        <dbReference type="ARBA" id="ARBA00022980"/>
    </source>
</evidence>